<comment type="caution">
    <text evidence="2">The sequence shown here is derived from an EMBL/GenBank/DDBJ whole genome shotgun (WGS) entry which is preliminary data.</text>
</comment>
<proteinExistence type="predicted"/>
<gene>
    <name evidence="2" type="ORF">GWA01_22800</name>
</gene>
<dbReference type="AlphaFoldDB" id="A0A511B230"/>
<keyword evidence="1" id="KW-1133">Transmembrane helix</keyword>
<reference evidence="2 3" key="1">
    <citation type="submission" date="2019-07" db="EMBL/GenBank/DDBJ databases">
        <title>Whole genome shotgun sequence of Gluconobacter wancherniae NBRC 103581.</title>
        <authorList>
            <person name="Hosoyama A."/>
            <person name="Uohara A."/>
            <person name="Ohji S."/>
            <person name="Ichikawa N."/>
        </authorList>
    </citation>
    <scope>NUCLEOTIDE SEQUENCE [LARGE SCALE GENOMIC DNA]</scope>
    <source>
        <strain evidence="2 3">NBRC 103581</strain>
    </source>
</reference>
<keyword evidence="3" id="KW-1185">Reference proteome</keyword>
<dbReference type="EMBL" id="BJUZ01000003">
    <property type="protein sequence ID" value="GEK94510.1"/>
    <property type="molecule type" value="Genomic_DNA"/>
</dbReference>
<sequence>MPEGKIMTAQPTKTKPDVPYISMRALIIMHILLGLFIALVYWKLSVQTDF</sequence>
<dbReference type="Proteomes" id="UP000321230">
    <property type="component" value="Unassembled WGS sequence"/>
</dbReference>
<organism evidence="2 3">
    <name type="scientific">Gluconobacter wancherniae NBRC 103581</name>
    <dbReference type="NCBI Taxonomy" id="656744"/>
    <lineage>
        <taxon>Bacteria</taxon>
        <taxon>Pseudomonadati</taxon>
        <taxon>Pseudomonadota</taxon>
        <taxon>Alphaproteobacteria</taxon>
        <taxon>Acetobacterales</taxon>
        <taxon>Acetobacteraceae</taxon>
        <taxon>Gluconobacter</taxon>
    </lineage>
</organism>
<evidence type="ECO:0000256" key="1">
    <source>
        <dbReference type="SAM" id="Phobius"/>
    </source>
</evidence>
<accession>A0A511B230</accession>
<name>A0A511B230_9PROT</name>
<protein>
    <submittedName>
        <fullName evidence="2">Uncharacterized protein</fullName>
    </submittedName>
</protein>
<evidence type="ECO:0000313" key="3">
    <source>
        <dbReference type="Proteomes" id="UP000321230"/>
    </source>
</evidence>
<feature type="transmembrane region" description="Helical" evidence="1">
    <location>
        <begin position="21"/>
        <end position="42"/>
    </location>
</feature>
<evidence type="ECO:0000313" key="2">
    <source>
        <dbReference type="EMBL" id="GEK94510.1"/>
    </source>
</evidence>
<keyword evidence="1" id="KW-0812">Transmembrane</keyword>
<keyword evidence="1" id="KW-0472">Membrane</keyword>